<keyword evidence="3" id="KW-0132">Cell division</keyword>
<feature type="transmembrane region" description="Helical" evidence="9">
    <location>
        <begin position="148"/>
        <end position="170"/>
    </location>
</feature>
<evidence type="ECO:0000313" key="12">
    <source>
        <dbReference type="Proteomes" id="UP000713596"/>
    </source>
</evidence>
<comment type="subcellular location">
    <subcellularLocation>
        <location evidence="1">Membrane</location>
    </subcellularLocation>
</comment>
<evidence type="ECO:0000313" key="11">
    <source>
        <dbReference type="EMBL" id="MBU3805751.1"/>
    </source>
</evidence>
<organism evidence="11 12">
    <name type="scientific">Candidatus Allofournierella pullistercoris</name>
    <dbReference type="NCBI Taxonomy" id="2838597"/>
    <lineage>
        <taxon>Bacteria</taxon>
        <taxon>Bacillati</taxon>
        <taxon>Bacillota</taxon>
        <taxon>Clostridia</taxon>
        <taxon>Eubacteriales</taxon>
        <taxon>Oscillospiraceae</taxon>
        <taxon>Allofournierella</taxon>
    </lineage>
</organism>
<evidence type="ECO:0000256" key="4">
    <source>
        <dbReference type="ARBA" id="ARBA00022692"/>
    </source>
</evidence>
<comment type="caution">
    <text evidence="11">The sequence shown here is derived from an EMBL/GenBank/DDBJ whole genome shotgun (WGS) entry which is preliminary data.</text>
</comment>
<feature type="region of interest" description="Disordered" evidence="8">
    <location>
        <begin position="405"/>
        <end position="495"/>
    </location>
</feature>
<feature type="region of interest" description="Disordered" evidence="8">
    <location>
        <begin position="1"/>
        <end position="123"/>
    </location>
</feature>
<dbReference type="InterPro" id="IPR034746">
    <property type="entry name" value="POTRA"/>
</dbReference>
<dbReference type="EMBL" id="JAHLFP010000017">
    <property type="protein sequence ID" value="MBU3805751.1"/>
    <property type="molecule type" value="Genomic_DNA"/>
</dbReference>
<feature type="compositionally biased region" description="Polar residues" evidence="8">
    <location>
        <begin position="414"/>
        <end position="469"/>
    </location>
</feature>
<feature type="compositionally biased region" description="Polar residues" evidence="8">
    <location>
        <begin position="75"/>
        <end position="105"/>
    </location>
</feature>
<keyword evidence="4 9" id="KW-0812">Transmembrane</keyword>
<gene>
    <name evidence="11" type="ORF">H9882_02505</name>
</gene>
<evidence type="ECO:0000256" key="8">
    <source>
        <dbReference type="SAM" id="MobiDB-lite"/>
    </source>
</evidence>
<protein>
    <submittedName>
        <fullName evidence="11">FtsQ-type POTRA domain-containing protein</fullName>
    </submittedName>
</protein>
<dbReference type="Pfam" id="PF08478">
    <property type="entry name" value="POTRA_1"/>
    <property type="match status" value="1"/>
</dbReference>
<dbReference type="Pfam" id="PF03799">
    <property type="entry name" value="FtsQ_DivIB_C"/>
    <property type="match status" value="1"/>
</dbReference>
<evidence type="ECO:0000256" key="1">
    <source>
        <dbReference type="ARBA" id="ARBA00004370"/>
    </source>
</evidence>
<dbReference type="InterPro" id="IPR013685">
    <property type="entry name" value="POTRA_FtsQ_type"/>
</dbReference>
<keyword evidence="6 9" id="KW-0472">Membrane</keyword>
<evidence type="ECO:0000256" key="5">
    <source>
        <dbReference type="ARBA" id="ARBA00022989"/>
    </source>
</evidence>
<dbReference type="InterPro" id="IPR005548">
    <property type="entry name" value="Cell_div_FtsQ/DivIB_C"/>
</dbReference>
<feature type="domain" description="POTRA" evidence="10">
    <location>
        <begin position="170"/>
        <end position="247"/>
    </location>
</feature>
<feature type="compositionally biased region" description="Pro residues" evidence="8">
    <location>
        <begin position="477"/>
        <end position="488"/>
    </location>
</feature>
<evidence type="ECO:0000256" key="3">
    <source>
        <dbReference type="ARBA" id="ARBA00022618"/>
    </source>
</evidence>
<evidence type="ECO:0000256" key="7">
    <source>
        <dbReference type="ARBA" id="ARBA00023306"/>
    </source>
</evidence>
<feature type="compositionally biased region" description="Polar residues" evidence="8">
    <location>
        <begin position="20"/>
        <end position="52"/>
    </location>
</feature>
<dbReference type="Gene3D" id="3.10.20.310">
    <property type="entry name" value="membrane protein fhac"/>
    <property type="match status" value="1"/>
</dbReference>
<dbReference type="Proteomes" id="UP000713596">
    <property type="component" value="Unassembled WGS sequence"/>
</dbReference>
<dbReference type="GO" id="GO:0051301">
    <property type="term" value="P:cell division"/>
    <property type="evidence" value="ECO:0007669"/>
    <property type="project" value="UniProtKB-KW"/>
</dbReference>
<evidence type="ECO:0000256" key="9">
    <source>
        <dbReference type="SAM" id="Phobius"/>
    </source>
</evidence>
<name>A0A948WRK4_9FIRM</name>
<evidence type="ECO:0000259" key="10">
    <source>
        <dbReference type="PROSITE" id="PS51779"/>
    </source>
</evidence>
<reference evidence="11" key="2">
    <citation type="submission" date="2021-04" db="EMBL/GenBank/DDBJ databases">
        <authorList>
            <person name="Gilroy R."/>
        </authorList>
    </citation>
    <scope>NUCLEOTIDE SEQUENCE</scope>
    <source>
        <strain evidence="11">B5_2728</strain>
    </source>
</reference>
<keyword evidence="2" id="KW-1003">Cell membrane</keyword>
<evidence type="ECO:0000256" key="6">
    <source>
        <dbReference type="ARBA" id="ARBA00023136"/>
    </source>
</evidence>
<sequence>MSKKTKAKPAGGKAGKRSPRPQTRGTAGQPQRQVYRANSPQGRANTPRNNPQPGGARQMPGVGDKGAARPAGGTAQRTPQRQGTSGWQMGQNRPATAPKSPSSRKTAGARTPAGYPVTQPDFTANRTRPQARRLTNNEMRRRRRRRTIWLALLALILVAAGVVFSVTVLFQIKSFRVENLDKTTPADTGIYTEEAILSALQLSEGENLFAFSASQKEEQLLAALPYLETINIRRSLPSTLVVQVAPAVETWAAPSQAGWLTLSEGLNIMKVDPEQPNLPQIQGLQVEKAAAGFPLCTSDENQLALLQKMLELLKTYELYDQLSAINLEDSNELYFVLEDRAMVLLGTSNQLEYKLQFAAHILHNKDGKGVDSSEIGRLDVSHMMEDGTLQPVWTPGALESFIPAQGAQMPAPGDTSQPEANSGSEQTEPGTEGQTASPSPDATDAPQGTDTPQATATPGTEASPTPQLSPTATPEPTATPKPHTPTPQPGAGVGA</sequence>
<dbReference type="AlphaFoldDB" id="A0A948WRK4"/>
<proteinExistence type="predicted"/>
<keyword evidence="7" id="KW-0131">Cell cycle</keyword>
<evidence type="ECO:0000256" key="2">
    <source>
        <dbReference type="ARBA" id="ARBA00022475"/>
    </source>
</evidence>
<accession>A0A948WRK4</accession>
<reference evidence="11" key="1">
    <citation type="journal article" date="2021" name="PeerJ">
        <title>Extensive microbial diversity within the chicken gut microbiome revealed by metagenomics and culture.</title>
        <authorList>
            <person name="Gilroy R."/>
            <person name="Ravi A."/>
            <person name="Getino M."/>
            <person name="Pursley I."/>
            <person name="Horton D.L."/>
            <person name="Alikhan N.F."/>
            <person name="Baker D."/>
            <person name="Gharbi K."/>
            <person name="Hall N."/>
            <person name="Watson M."/>
            <person name="Adriaenssens E.M."/>
            <person name="Foster-Nyarko E."/>
            <person name="Jarju S."/>
            <person name="Secka A."/>
            <person name="Antonio M."/>
            <person name="Oren A."/>
            <person name="Chaudhuri R.R."/>
            <person name="La Ragione R."/>
            <person name="Hildebrand F."/>
            <person name="Pallen M.J."/>
        </authorList>
    </citation>
    <scope>NUCLEOTIDE SEQUENCE</scope>
    <source>
        <strain evidence="11">B5_2728</strain>
    </source>
</reference>
<dbReference type="PROSITE" id="PS51779">
    <property type="entry name" value="POTRA"/>
    <property type="match status" value="1"/>
</dbReference>
<dbReference type="GO" id="GO:0016020">
    <property type="term" value="C:membrane"/>
    <property type="evidence" value="ECO:0007669"/>
    <property type="project" value="UniProtKB-SubCell"/>
</dbReference>
<keyword evidence="5 9" id="KW-1133">Transmembrane helix</keyword>